<proteinExistence type="predicted"/>
<evidence type="ECO:0000256" key="2">
    <source>
        <dbReference type="ARBA" id="ARBA00022723"/>
    </source>
</evidence>
<keyword evidence="7" id="KW-1185">Reference proteome</keyword>
<gene>
    <name evidence="6" type="ORF">CVT25_011335</name>
</gene>
<dbReference type="OrthoDB" id="3941538at2759"/>
<dbReference type="Gene3D" id="3.40.50.720">
    <property type="entry name" value="NAD(P)-binding Rossmann-like Domain"/>
    <property type="match status" value="1"/>
</dbReference>
<accession>A0A409WG39</accession>
<dbReference type="EMBL" id="NHYD01003439">
    <property type="protein sequence ID" value="PPQ77465.1"/>
    <property type="molecule type" value="Genomic_DNA"/>
</dbReference>
<evidence type="ECO:0000259" key="4">
    <source>
        <dbReference type="Pfam" id="PF00107"/>
    </source>
</evidence>
<dbReference type="GO" id="GO:0046872">
    <property type="term" value="F:metal ion binding"/>
    <property type="evidence" value="ECO:0007669"/>
    <property type="project" value="UniProtKB-KW"/>
</dbReference>
<dbReference type="Pfam" id="PF00107">
    <property type="entry name" value="ADH_zinc_N"/>
    <property type="match status" value="1"/>
</dbReference>
<dbReference type="SUPFAM" id="SSF51735">
    <property type="entry name" value="NAD(P)-binding Rossmann-fold domains"/>
    <property type="match status" value="1"/>
</dbReference>
<evidence type="ECO:0000256" key="1">
    <source>
        <dbReference type="ARBA" id="ARBA00001947"/>
    </source>
</evidence>
<dbReference type="AlphaFoldDB" id="A0A409WG39"/>
<dbReference type="PANTHER" id="PTHR42813">
    <property type="entry name" value="ZINC-TYPE ALCOHOL DEHYDROGENASE-LIKE"/>
    <property type="match status" value="1"/>
</dbReference>
<evidence type="ECO:0000259" key="5">
    <source>
        <dbReference type="Pfam" id="PF08240"/>
    </source>
</evidence>
<evidence type="ECO:0000313" key="7">
    <source>
        <dbReference type="Proteomes" id="UP000283269"/>
    </source>
</evidence>
<dbReference type="SUPFAM" id="SSF50129">
    <property type="entry name" value="GroES-like"/>
    <property type="match status" value="1"/>
</dbReference>
<organism evidence="6 7">
    <name type="scientific">Psilocybe cyanescens</name>
    <dbReference type="NCBI Taxonomy" id="93625"/>
    <lineage>
        <taxon>Eukaryota</taxon>
        <taxon>Fungi</taxon>
        <taxon>Dikarya</taxon>
        <taxon>Basidiomycota</taxon>
        <taxon>Agaricomycotina</taxon>
        <taxon>Agaricomycetes</taxon>
        <taxon>Agaricomycetidae</taxon>
        <taxon>Agaricales</taxon>
        <taxon>Agaricineae</taxon>
        <taxon>Strophariaceae</taxon>
        <taxon>Psilocybe</taxon>
    </lineage>
</organism>
<protein>
    <submittedName>
        <fullName evidence="6">Uncharacterized protein</fullName>
    </submittedName>
</protein>
<dbReference type="InterPro" id="IPR013154">
    <property type="entry name" value="ADH-like_N"/>
</dbReference>
<dbReference type="Gene3D" id="3.90.180.10">
    <property type="entry name" value="Medium-chain alcohol dehydrogenases, catalytic domain"/>
    <property type="match status" value="1"/>
</dbReference>
<feature type="domain" description="Alcohol dehydrogenase-like N-terminal" evidence="5">
    <location>
        <begin position="36"/>
        <end position="150"/>
    </location>
</feature>
<keyword evidence="3" id="KW-0862">Zinc</keyword>
<dbReference type="InterPro" id="IPR011032">
    <property type="entry name" value="GroES-like_sf"/>
</dbReference>
<dbReference type="PANTHER" id="PTHR42813:SF2">
    <property type="entry name" value="DEHYDROGENASE, ZINC-CONTAINING, PUTATIVE (AFU_ORTHOLOGUE AFUA_2G02810)-RELATED"/>
    <property type="match status" value="1"/>
</dbReference>
<dbReference type="InParanoid" id="A0A409WG39"/>
<evidence type="ECO:0000256" key="3">
    <source>
        <dbReference type="ARBA" id="ARBA00022833"/>
    </source>
</evidence>
<sequence>MTSSFSSTEQQKAVRWHPPSYDIRVETVPIPQILSPDDAIVKVKLAALCGSDLHIYRGVGGIEEKVHTCGHEFIGEVVALGSSYGGNASGRPPLYSSLKIGDKVVSPFTVNCGECHVCRLGYTGRCPEGYLFGSPALDGGQAQYIRVPKAGGTLFNLSDSSTWSSSLPKDVKEKALIGLADSSLLILADILPTGVFAALQALNHPKVAPVITGKPWPLCFDRETNAVSGGNEVSFTAEDRVLNVAIIGLGPVGVCTTVSMLDAVATRNIPFRIIAVDPNESRREKMKAVYAAIDAAGKGTGQFAVCDIAESKEKVKEWTSGVGCTAILEVVGNTSALSLAYELVRAFGAIVSVGVHGAPPLPLTGSQLYNKNVSLDFGRCPARAMFPPAFDLLVKRQDVFGGVGETASLIDKIVSFDEAVESYRAFDKGEVGKVVFDPWK</sequence>
<comment type="caution">
    <text evidence="6">The sequence shown here is derived from an EMBL/GenBank/DDBJ whole genome shotgun (WGS) entry which is preliminary data.</text>
</comment>
<dbReference type="Pfam" id="PF08240">
    <property type="entry name" value="ADH_N"/>
    <property type="match status" value="1"/>
</dbReference>
<dbReference type="InterPro" id="IPR036291">
    <property type="entry name" value="NAD(P)-bd_dom_sf"/>
</dbReference>
<keyword evidence="2" id="KW-0479">Metal-binding</keyword>
<reference evidence="6 7" key="1">
    <citation type="journal article" date="2018" name="Evol. Lett.">
        <title>Horizontal gene cluster transfer increased hallucinogenic mushroom diversity.</title>
        <authorList>
            <person name="Reynolds H.T."/>
            <person name="Vijayakumar V."/>
            <person name="Gluck-Thaler E."/>
            <person name="Korotkin H.B."/>
            <person name="Matheny P.B."/>
            <person name="Slot J.C."/>
        </authorList>
    </citation>
    <scope>NUCLEOTIDE SEQUENCE [LARGE SCALE GENOMIC DNA]</scope>
    <source>
        <strain evidence="6 7">2631</strain>
    </source>
</reference>
<dbReference type="InterPro" id="IPR013149">
    <property type="entry name" value="ADH-like_C"/>
</dbReference>
<evidence type="ECO:0000313" key="6">
    <source>
        <dbReference type="EMBL" id="PPQ77465.1"/>
    </source>
</evidence>
<name>A0A409WG39_PSICY</name>
<comment type="cofactor">
    <cofactor evidence="1">
        <name>Zn(2+)</name>
        <dbReference type="ChEBI" id="CHEBI:29105"/>
    </cofactor>
</comment>
<dbReference type="Proteomes" id="UP000283269">
    <property type="component" value="Unassembled WGS sequence"/>
</dbReference>
<feature type="domain" description="Alcohol dehydrogenase-like C-terminal" evidence="4">
    <location>
        <begin position="271"/>
        <end position="393"/>
    </location>
</feature>
<dbReference type="STRING" id="93625.A0A409WG39"/>